<name>A0ABS8U0P4_9SPHI</name>
<evidence type="ECO:0000313" key="6">
    <source>
        <dbReference type="EMBL" id="MCD8740676.1"/>
    </source>
</evidence>
<dbReference type="PANTHER" id="PTHR11361:SF99">
    <property type="entry name" value="DNA MISMATCH REPAIR PROTEIN"/>
    <property type="match status" value="1"/>
</dbReference>
<protein>
    <submittedName>
        <fullName evidence="6">DNA mismatch repair protein MutS</fullName>
    </submittedName>
</protein>
<accession>A0ABS8U0P4</accession>
<feature type="transmembrane region" description="Helical" evidence="4">
    <location>
        <begin position="55"/>
        <end position="72"/>
    </location>
</feature>
<keyword evidence="1" id="KW-0547">Nucleotide-binding</keyword>
<keyword evidence="3" id="KW-0238">DNA-binding</keyword>
<feature type="domain" description="DNA mismatch repair proteins mutS family" evidence="5">
    <location>
        <begin position="421"/>
        <end position="596"/>
    </location>
</feature>
<keyword evidence="4" id="KW-1133">Transmembrane helix</keyword>
<dbReference type="InterPro" id="IPR045076">
    <property type="entry name" value="MutS"/>
</dbReference>
<dbReference type="SMART" id="SM00534">
    <property type="entry name" value="MUTSac"/>
    <property type="match status" value="1"/>
</dbReference>
<keyword evidence="2" id="KW-0067">ATP-binding</keyword>
<feature type="transmembrane region" description="Helical" evidence="4">
    <location>
        <begin position="223"/>
        <end position="251"/>
    </location>
</feature>
<evidence type="ECO:0000256" key="2">
    <source>
        <dbReference type="ARBA" id="ARBA00022840"/>
    </source>
</evidence>
<evidence type="ECO:0000256" key="1">
    <source>
        <dbReference type="ARBA" id="ARBA00022741"/>
    </source>
</evidence>
<dbReference type="RefSeq" id="WP_232177065.1">
    <property type="nucleotide sequence ID" value="NZ_JAJPWV010000002.1"/>
</dbReference>
<organism evidence="6 7">
    <name type="scientific">Mucilaginibacter roseus</name>
    <dbReference type="NCBI Taxonomy" id="1528868"/>
    <lineage>
        <taxon>Bacteria</taxon>
        <taxon>Pseudomonadati</taxon>
        <taxon>Bacteroidota</taxon>
        <taxon>Sphingobacteriia</taxon>
        <taxon>Sphingobacteriales</taxon>
        <taxon>Sphingobacteriaceae</taxon>
        <taxon>Mucilaginibacter</taxon>
    </lineage>
</organism>
<keyword evidence="4" id="KW-0812">Transmembrane</keyword>
<evidence type="ECO:0000259" key="5">
    <source>
        <dbReference type="SMART" id="SM00534"/>
    </source>
</evidence>
<feature type="transmembrane region" description="Helical" evidence="4">
    <location>
        <begin position="32"/>
        <end position="49"/>
    </location>
</feature>
<dbReference type="Gene3D" id="1.10.1420.10">
    <property type="match status" value="1"/>
</dbReference>
<sequence length="600" mass="66982">MTQDILNTYRKNAANAQAEANRFKKLANKYSLMRLGVFALFIAGVSVGVAIDNFAVIAITSILLISVFVALVKRQSEFERERDYFTDLVRINENEIANIEQYDNLYDDGDRFGNDKHFYTSDLDIFGKASLFNLINRTATVPGNNKLAVWLSAPADKQAILQRQEALRELSRKSNWKLELQALLLFAKTADVAQLSNLVKYLGMPLDMPGESWIKKYCRVAPFITVVAIILSAYFGVKLVWLVAVFGHLGLVASRGAQIKKADLVIGKIGATLGKYAQAFKKAEDEQWQSPYCAGLSNQLKEKQTSAEIKELSVLINKFNSRLNMLVGAVLNIFFLWDLKQIIAIEEWKRANKQNLADAFEVLAEYEALISLASLHINYSHWAMPQIADGEAYTLAAKNIGHPLIQPNKRVVNSYELRDAFKVDIITGSNMAGKSTFLRTIGINTVLALCGAPVCADAMEVSVVNIISYMRIKDSLNESTSTFKAELDRLQMLLKAVGTIPKVFFLVDEMLRGTNSVDKYLGSKAVIEQLIAKNAVGMVATHDLQIARLEDKYPAYVSNYYFDIQVINGEMLFDYKLKHGECKTFNASLLLKQIGINVAG</sequence>
<evidence type="ECO:0000256" key="3">
    <source>
        <dbReference type="ARBA" id="ARBA00023125"/>
    </source>
</evidence>
<keyword evidence="4" id="KW-0472">Membrane</keyword>
<reference evidence="6 7" key="1">
    <citation type="submission" date="2021-12" db="EMBL/GenBank/DDBJ databases">
        <title>Mucilaginibacter roseus genome.</title>
        <authorList>
            <person name="Ferreira J.R."/>
            <person name="Newman J.D."/>
        </authorList>
    </citation>
    <scope>NUCLEOTIDE SEQUENCE [LARGE SCALE GENOMIC DNA]</scope>
    <source>
        <strain evidence="6 7">LMG 28454</strain>
    </source>
</reference>
<dbReference type="InterPro" id="IPR027417">
    <property type="entry name" value="P-loop_NTPase"/>
</dbReference>
<dbReference type="SUPFAM" id="SSF48334">
    <property type="entry name" value="DNA repair protein MutS, domain III"/>
    <property type="match status" value="1"/>
</dbReference>
<dbReference type="Gene3D" id="3.40.50.300">
    <property type="entry name" value="P-loop containing nucleotide triphosphate hydrolases"/>
    <property type="match status" value="1"/>
</dbReference>
<dbReference type="EMBL" id="JAJPWV010000002">
    <property type="protein sequence ID" value="MCD8740676.1"/>
    <property type="molecule type" value="Genomic_DNA"/>
</dbReference>
<dbReference type="PANTHER" id="PTHR11361">
    <property type="entry name" value="DNA MISMATCH REPAIR PROTEIN MUTS FAMILY MEMBER"/>
    <property type="match status" value="1"/>
</dbReference>
<evidence type="ECO:0000256" key="4">
    <source>
        <dbReference type="SAM" id="Phobius"/>
    </source>
</evidence>
<dbReference type="SUPFAM" id="SSF52540">
    <property type="entry name" value="P-loop containing nucleoside triphosphate hydrolases"/>
    <property type="match status" value="1"/>
</dbReference>
<dbReference type="Pfam" id="PF00488">
    <property type="entry name" value="MutS_V"/>
    <property type="match status" value="1"/>
</dbReference>
<evidence type="ECO:0000313" key="7">
    <source>
        <dbReference type="Proteomes" id="UP001199919"/>
    </source>
</evidence>
<comment type="caution">
    <text evidence="6">The sequence shown here is derived from an EMBL/GenBank/DDBJ whole genome shotgun (WGS) entry which is preliminary data.</text>
</comment>
<dbReference type="Proteomes" id="UP001199919">
    <property type="component" value="Unassembled WGS sequence"/>
</dbReference>
<keyword evidence="7" id="KW-1185">Reference proteome</keyword>
<dbReference type="InterPro" id="IPR000432">
    <property type="entry name" value="DNA_mismatch_repair_MutS_C"/>
</dbReference>
<dbReference type="InterPro" id="IPR036187">
    <property type="entry name" value="DNA_mismatch_repair_MutS_sf"/>
</dbReference>
<gene>
    <name evidence="6" type="ORF">LT679_08710</name>
</gene>
<proteinExistence type="predicted"/>